<evidence type="ECO:0000313" key="1">
    <source>
        <dbReference type="EMBL" id="EDM15828.1"/>
    </source>
</evidence>
<reference evidence="1 2" key="1">
    <citation type="submission" date="2005-09" db="EMBL/GenBank/DDBJ databases">
        <authorList>
            <person name="Mural R.J."/>
            <person name="Li P.W."/>
            <person name="Adams M.D."/>
            <person name="Amanatides P.G."/>
            <person name="Baden-Tillson H."/>
            <person name="Barnstead M."/>
            <person name="Chin S.H."/>
            <person name="Dew I."/>
            <person name="Evans C.A."/>
            <person name="Ferriera S."/>
            <person name="Flanigan M."/>
            <person name="Fosler C."/>
            <person name="Glodek A."/>
            <person name="Gu Z."/>
            <person name="Holt R.A."/>
            <person name="Jennings D."/>
            <person name="Kraft C.L."/>
            <person name="Lu F."/>
            <person name="Nguyen T."/>
            <person name="Nusskern D.R."/>
            <person name="Pfannkoch C.M."/>
            <person name="Sitter C."/>
            <person name="Sutton G.G."/>
            <person name="Venter J.C."/>
            <person name="Wang Z."/>
            <person name="Woodage T."/>
            <person name="Zheng X.H."/>
            <person name="Zhong F."/>
        </authorList>
    </citation>
    <scope>NUCLEOTIDE SEQUENCE [LARGE SCALE GENOMIC DNA]</scope>
    <source>
        <strain>BN</strain>
        <strain evidence="2">Sprague-Dawley</strain>
    </source>
</reference>
<name>A6HSP5_RAT</name>
<sequence>MVRIPAQLMTKAEQPSILLPAMAMTRLCSFSWTMGPTPTNRMVWATPHCTWRPAPTMFLSSPHCFEEGPV</sequence>
<gene>
    <name evidence="1" type="primary">RGD1309552</name>
    <name evidence="1" type="ORF">rCG_60108</name>
</gene>
<proteinExistence type="predicted"/>
<protein>
    <submittedName>
        <fullName evidence="1">Similar to RIKEN cDNA C730048E16, isoform CRA_b</fullName>
    </submittedName>
</protein>
<dbReference type="Proteomes" id="UP000234681">
    <property type="component" value="Chromosome 7"/>
</dbReference>
<organism evidence="1 2">
    <name type="scientific">Rattus norvegicus</name>
    <name type="common">Rat</name>
    <dbReference type="NCBI Taxonomy" id="10116"/>
    <lineage>
        <taxon>Eukaryota</taxon>
        <taxon>Metazoa</taxon>
        <taxon>Chordata</taxon>
        <taxon>Craniata</taxon>
        <taxon>Vertebrata</taxon>
        <taxon>Euteleostomi</taxon>
        <taxon>Mammalia</taxon>
        <taxon>Eutheria</taxon>
        <taxon>Euarchontoglires</taxon>
        <taxon>Glires</taxon>
        <taxon>Rodentia</taxon>
        <taxon>Myomorpha</taxon>
        <taxon>Muroidea</taxon>
        <taxon>Muridae</taxon>
        <taxon>Murinae</taxon>
        <taxon>Rattus</taxon>
    </lineage>
</organism>
<dbReference type="AlphaFoldDB" id="A6HSP5"/>
<evidence type="ECO:0000313" key="2">
    <source>
        <dbReference type="Proteomes" id="UP000234681"/>
    </source>
</evidence>
<accession>A6HSP5</accession>
<dbReference type="EMBL" id="CH473950">
    <property type="protein sequence ID" value="EDM15828.1"/>
    <property type="molecule type" value="Genomic_DNA"/>
</dbReference>